<sequence>NENHPPSTEWQYHMIRYIKSYEKSKPKQHPVGMTYQYRGGKNESLFKSPADWISPNGEGGYRDNPPAADGRKVILNDTDHLWGIGGNQAWVWKSFLRGHNPIFMDPYDGVVLGKQFDPKWDPIRRSMGYTRMYADRMNLAAMQPRNDLASTKYCLAKPGVEYLVYKPASNKEASITVKLKAGKYKYEWFDPNQGKVVSTGTIRANGSKQALRAPLKGNAVVYITHAK</sequence>
<dbReference type="EMBL" id="BARV01022099">
    <property type="protein sequence ID" value="GAI18407.1"/>
    <property type="molecule type" value="Genomic_DNA"/>
</dbReference>
<accession>X1LGF7</accession>
<dbReference type="AlphaFoldDB" id="X1LGF7"/>
<reference evidence="2" key="1">
    <citation type="journal article" date="2014" name="Front. Microbiol.">
        <title>High frequency of phylogenetically diverse reductive dehalogenase-homologous genes in deep subseafloor sedimentary metagenomes.</title>
        <authorList>
            <person name="Kawai M."/>
            <person name="Futagami T."/>
            <person name="Toyoda A."/>
            <person name="Takaki Y."/>
            <person name="Nishi S."/>
            <person name="Hori S."/>
            <person name="Arai W."/>
            <person name="Tsubouchi T."/>
            <person name="Morono Y."/>
            <person name="Uchiyama I."/>
            <person name="Ito T."/>
            <person name="Fujiyama A."/>
            <person name="Inagaki F."/>
            <person name="Takami H."/>
        </authorList>
    </citation>
    <scope>NUCLEOTIDE SEQUENCE</scope>
    <source>
        <strain evidence="2">Expedition CK06-06</strain>
    </source>
</reference>
<dbReference type="Pfam" id="PF12904">
    <property type="entry name" value="Collagen_bind_2"/>
    <property type="match status" value="1"/>
</dbReference>
<name>X1LGF7_9ZZZZ</name>
<feature type="domain" description="Putative collagen-binding" evidence="1">
    <location>
        <begin position="150"/>
        <end position="209"/>
    </location>
</feature>
<comment type="caution">
    <text evidence="2">The sequence shown here is derived from an EMBL/GenBank/DDBJ whole genome shotgun (WGS) entry which is preliminary data.</text>
</comment>
<gene>
    <name evidence="2" type="ORF">S06H3_36473</name>
</gene>
<evidence type="ECO:0000259" key="1">
    <source>
        <dbReference type="Pfam" id="PF12904"/>
    </source>
</evidence>
<protein>
    <recommendedName>
        <fullName evidence="1">Putative collagen-binding domain-containing protein</fullName>
    </recommendedName>
</protein>
<proteinExistence type="predicted"/>
<evidence type="ECO:0000313" key="2">
    <source>
        <dbReference type="EMBL" id="GAI18407.1"/>
    </source>
</evidence>
<feature type="non-terminal residue" evidence="2">
    <location>
        <position position="1"/>
    </location>
</feature>
<dbReference type="InterPro" id="IPR024749">
    <property type="entry name" value="Collagen-bd_put"/>
</dbReference>
<organism evidence="2">
    <name type="scientific">marine sediment metagenome</name>
    <dbReference type="NCBI Taxonomy" id="412755"/>
    <lineage>
        <taxon>unclassified sequences</taxon>
        <taxon>metagenomes</taxon>
        <taxon>ecological metagenomes</taxon>
    </lineage>
</organism>